<dbReference type="AlphaFoldDB" id="A0A2I0SLX4"/>
<feature type="region of interest" description="Disordered" evidence="1">
    <location>
        <begin position="1"/>
        <end position="59"/>
    </location>
</feature>
<reference evidence="2 3" key="1">
    <citation type="submission" date="2017-12" db="EMBL/GenBank/DDBJ databases">
        <title>Streptomyces populusis sp. nov., a novel endophytic actinobacterium isolated from stems of Populus adenopoda Maxim.</title>
        <authorList>
            <person name="Wang Z."/>
        </authorList>
    </citation>
    <scope>NUCLEOTIDE SEQUENCE [LARGE SCALE GENOMIC DNA]</scope>
    <source>
        <strain evidence="2 3">A249</strain>
    </source>
</reference>
<gene>
    <name evidence="2" type="ORF">CW362_22000</name>
</gene>
<dbReference type="Proteomes" id="UP000236178">
    <property type="component" value="Unassembled WGS sequence"/>
</dbReference>
<evidence type="ECO:0000313" key="2">
    <source>
        <dbReference type="EMBL" id="PKT70946.1"/>
    </source>
</evidence>
<dbReference type="EMBL" id="PJOS01000042">
    <property type="protein sequence ID" value="PKT70946.1"/>
    <property type="molecule type" value="Genomic_DNA"/>
</dbReference>
<feature type="compositionally biased region" description="Low complexity" evidence="1">
    <location>
        <begin position="50"/>
        <end position="59"/>
    </location>
</feature>
<evidence type="ECO:0000256" key="1">
    <source>
        <dbReference type="SAM" id="MobiDB-lite"/>
    </source>
</evidence>
<name>A0A2I0SLX4_9ACTN</name>
<accession>A0A2I0SLX4</accession>
<evidence type="ECO:0000313" key="3">
    <source>
        <dbReference type="Proteomes" id="UP000236178"/>
    </source>
</evidence>
<proteinExistence type="predicted"/>
<comment type="caution">
    <text evidence="2">The sequence shown here is derived from an EMBL/GenBank/DDBJ whole genome shotgun (WGS) entry which is preliminary data.</text>
</comment>
<protein>
    <submittedName>
        <fullName evidence="2">Uncharacterized protein</fullName>
    </submittedName>
</protein>
<keyword evidence="3" id="KW-1185">Reference proteome</keyword>
<sequence length="59" mass="5754">MATASAGGLPCPHGPPTPCSDEPGPRGAAHRGPADDRCPGIGRRPGGPDSGRAGRPLST</sequence>
<organism evidence="2 3">
    <name type="scientific">Streptomyces populi</name>
    <dbReference type="NCBI Taxonomy" id="2058924"/>
    <lineage>
        <taxon>Bacteria</taxon>
        <taxon>Bacillati</taxon>
        <taxon>Actinomycetota</taxon>
        <taxon>Actinomycetes</taxon>
        <taxon>Kitasatosporales</taxon>
        <taxon>Streptomycetaceae</taxon>
        <taxon>Streptomyces</taxon>
    </lineage>
</organism>